<keyword evidence="2" id="KW-1185">Reference proteome</keyword>
<organism evidence="1 2">
    <name type="scientific">Kouleothrix aurantiaca</name>
    <dbReference type="NCBI Taxonomy" id="186479"/>
    <lineage>
        <taxon>Bacteria</taxon>
        <taxon>Bacillati</taxon>
        <taxon>Chloroflexota</taxon>
        <taxon>Chloroflexia</taxon>
        <taxon>Chloroflexales</taxon>
        <taxon>Roseiflexineae</taxon>
        <taxon>Roseiflexaceae</taxon>
        <taxon>Kouleothrix</taxon>
    </lineage>
</organism>
<accession>A0A0P9HIK9</accession>
<dbReference type="AlphaFoldDB" id="A0A0P9HIK9"/>
<dbReference type="EMBL" id="LJCR01000023">
    <property type="protein sequence ID" value="KPV54687.1"/>
    <property type="molecule type" value="Genomic_DNA"/>
</dbReference>
<comment type="caution">
    <text evidence="1">The sequence shown here is derived from an EMBL/GenBank/DDBJ whole genome shotgun (WGS) entry which is preliminary data.</text>
</comment>
<evidence type="ECO:0000313" key="2">
    <source>
        <dbReference type="Proteomes" id="UP000050509"/>
    </source>
</evidence>
<proteinExistence type="predicted"/>
<protein>
    <submittedName>
        <fullName evidence="1">Uncharacterized protein</fullName>
    </submittedName>
</protein>
<sequence>MNRLLLPASGCWLVELRGQSASGDVLGRMRRRTRWFARRRGDLIQRIEARAEHFLDNRAHGHPLSTACLLIEGKALDSQQQIRVQAYDPEILSRQRLARNFQVGALQKRAQRILDNAGRRSSGLGALD</sequence>
<name>A0A0P9HIK9_9CHLR</name>
<dbReference type="Proteomes" id="UP000050509">
    <property type="component" value="Unassembled WGS sequence"/>
</dbReference>
<gene>
    <name evidence="1" type="ORF">SE17_02105</name>
</gene>
<reference evidence="1 2" key="1">
    <citation type="submission" date="2015-09" db="EMBL/GenBank/DDBJ databases">
        <title>Draft genome sequence of Kouleothrix aurantiaca JCM 19913.</title>
        <authorList>
            <person name="Hemp J."/>
        </authorList>
    </citation>
    <scope>NUCLEOTIDE SEQUENCE [LARGE SCALE GENOMIC DNA]</scope>
    <source>
        <strain evidence="1 2">COM-B</strain>
    </source>
</reference>
<evidence type="ECO:0000313" key="1">
    <source>
        <dbReference type="EMBL" id="KPV54687.1"/>
    </source>
</evidence>